<evidence type="ECO:0000313" key="3">
    <source>
        <dbReference type="EMBL" id="GET88884.1"/>
    </source>
</evidence>
<feature type="region of interest" description="Disordered" evidence="1">
    <location>
        <begin position="1"/>
        <end position="25"/>
    </location>
</feature>
<dbReference type="PANTHER" id="PTHR43267:SF1">
    <property type="entry name" value="TRNA THREONYLCARBAMOYLADENOSINE DEHYDRATASE"/>
    <property type="match status" value="1"/>
</dbReference>
<dbReference type="InterPro" id="IPR035985">
    <property type="entry name" value="Ubiquitin-activating_enz"/>
</dbReference>
<dbReference type="InterPro" id="IPR045886">
    <property type="entry name" value="ThiF/MoeB/HesA"/>
</dbReference>
<dbReference type="Gene3D" id="3.40.50.720">
    <property type="entry name" value="NAD(P)-binding Rossmann-like Domain"/>
    <property type="match status" value="1"/>
</dbReference>
<dbReference type="PANTHER" id="PTHR43267">
    <property type="entry name" value="TRNA THREONYLCARBAMOYLADENOSINE DEHYDRATASE"/>
    <property type="match status" value="1"/>
</dbReference>
<dbReference type="Pfam" id="PF00899">
    <property type="entry name" value="ThiF"/>
    <property type="match status" value="1"/>
</dbReference>
<feature type="region of interest" description="Disordered" evidence="1">
    <location>
        <begin position="299"/>
        <end position="322"/>
    </location>
</feature>
<gene>
    <name evidence="3" type="ORF">LtaPh_2405100</name>
</gene>
<name>A0A640KIK7_LEITA</name>
<feature type="compositionally biased region" description="Basic and acidic residues" evidence="1">
    <location>
        <begin position="350"/>
        <end position="369"/>
    </location>
</feature>
<dbReference type="SUPFAM" id="SSF69572">
    <property type="entry name" value="Activating enzymes of the ubiquitin-like proteins"/>
    <property type="match status" value="1"/>
</dbReference>
<dbReference type="InterPro" id="IPR000594">
    <property type="entry name" value="ThiF_NAD_FAD-bd"/>
</dbReference>
<evidence type="ECO:0000313" key="4">
    <source>
        <dbReference type="Proteomes" id="UP000419144"/>
    </source>
</evidence>
<feature type="region of interest" description="Disordered" evidence="1">
    <location>
        <begin position="350"/>
        <end position="382"/>
    </location>
</feature>
<evidence type="ECO:0000259" key="2">
    <source>
        <dbReference type="Pfam" id="PF00899"/>
    </source>
</evidence>
<proteinExistence type="predicted"/>
<dbReference type="GO" id="GO:0008641">
    <property type="term" value="F:ubiquitin-like modifier activating enzyme activity"/>
    <property type="evidence" value="ECO:0007669"/>
    <property type="project" value="InterPro"/>
</dbReference>
<dbReference type="CDD" id="cd00755">
    <property type="entry name" value="YgdL_like"/>
    <property type="match status" value="1"/>
</dbReference>
<dbReference type="GO" id="GO:0061504">
    <property type="term" value="P:cyclic threonylcarbamoyladenosine biosynthetic process"/>
    <property type="evidence" value="ECO:0007669"/>
    <property type="project" value="TreeGrafter"/>
</dbReference>
<feature type="compositionally biased region" description="Basic and acidic residues" evidence="1">
    <location>
        <begin position="312"/>
        <end position="322"/>
    </location>
</feature>
<dbReference type="EMBL" id="BLBS01000031">
    <property type="protein sequence ID" value="GET88884.1"/>
    <property type="molecule type" value="Genomic_DNA"/>
</dbReference>
<dbReference type="OrthoDB" id="206053at2759"/>
<dbReference type="AlphaFoldDB" id="A0A640KIK7"/>
<comment type="caution">
    <text evidence="3">The sequence shown here is derived from an EMBL/GenBank/DDBJ whole genome shotgun (WGS) entry which is preliminary data.</text>
</comment>
<dbReference type="GO" id="GO:0061503">
    <property type="term" value="F:tRNA threonylcarbamoyladenosine dehydratase"/>
    <property type="evidence" value="ECO:0007669"/>
    <property type="project" value="TreeGrafter"/>
</dbReference>
<feature type="domain" description="THIF-type NAD/FAD binding fold" evidence="2">
    <location>
        <begin position="115"/>
        <end position="349"/>
    </location>
</feature>
<dbReference type="Proteomes" id="UP000419144">
    <property type="component" value="Unassembled WGS sequence"/>
</dbReference>
<feature type="compositionally biased region" description="Basic residues" evidence="1">
    <location>
        <begin position="370"/>
        <end position="382"/>
    </location>
</feature>
<keyword evidence="4" id="KW-1185">Reference proteome</keyword>
<reference evidence="3" key="1">
    <citation type="submission" date="2019-11" db="EMBL/GenBank/DDBJ databases">
        <title>Leishmania tarentolae CDS.</title>
        <authorList>
            <person name="Goto Y."/>
            <person name="Yamagishi J."/>
        </authorList>
    </citation>
    <scope>NUCLEOTIDE SEQUENCE [LARGE SCALE GENOMIC DNA]</scope>
    <source>
        <strain evidence="3">Parrot Tar II</strain>
    </source>
</reference>
<accession>A0A640KIK7</accession>
<sequence length="382" mass="41447">MPTPSGTARKAIRGSVGGGAIETPPMKPPPLSVSVTSLLLFSLSLSLSCWAPCLLTLDCALWAVDATHPTCCKQRAFLVWGTITQASGISFPSGRRDTRRRVYLTSMLNSALYERTQILIGDDGIRSLQNTNIFLAGTGGVGGHCAEALVRAGIGSITIVDYDVVTASNKNRQLIALDSTIGKRKVEELARRLRDINRHCSVIVLDAFITPEDIEEILSRQRYDFVVDCIDSVTCKVALLAAAVKLNIRAYSSCGAGGRLDPSLVSVGDLFSTENDGLARACRAALRKHGVGPGDITVVHSSEKGIPPLEPQRQEAGGRDRSMNGTISYMPPLFGLLLASAVLRCAVDPAAHDEEIERRQKRQRKEEKRALKRRRKEKATTR</sequence>
<dbReference type="VEuPathDB" id="TriTrypDB:LtaPh_2405100"/>
<evidence type="ECO:0000256" key="1">
    <source>
        <dbReference type="SAM" id="MobiDB-lite"/>
    </source>
</evidence>
<protein>
    <submittedName>
        <fullName evidence="3">Ubiquitin-activating enzyme, putative</fullName>
    </submittedName>
</protein>
<organism evidence="3 4">
    <name type="scientific">Leishmania tarentolae</name>
    <name type="common">Sauroleishmania tarentolae</name>
    <dbReference type="NCBI Taxonomy" id="5689"/>
    <lineage>
        <taxon>Eukaryota</taxon>
        <taxon>Discoba</taxon>
        <taxon>Euglenozoa</taxon>
        <taxon>Kinetoplastea</taxon>
        <taxon>Metakinetoplastina</taxon>
        <taxon>Trypanosomatida</taxon>
        <taxon>Trypanosomatidae</taxon>
        <taxon>Leishmaniinae</taxon>
        <taxon>Leishmania</taxon>
        <taxon>lizard Leishmania</taxon>
    </lineage>
</organism>
<dbReference type="FunFam" id="3.40.50.720:FF:000867">
    <property type="entry name" value="Ubiquitin activating enzyme"/>
    <property type="match status" value="1"/>
</dbReference>